<dbReference type="SMART" id="SM00382">
    <property type="entry name" value="AAA"/>
    <property type="match status" value="1"/>
</dbReference>
<evidence type="ECO:0000256" key="3">
    <source>
        <dbReference type="ARBA" id="ARBA00022840"/>
    </source>
</evidence>
<dbReference type="EMBL" id="JBHUOK010000008">
    <property type="protein sequence ID" value="MFD2788977.1"/>
    <property type="molecule type" value="Genomic_DNA"/>
</dbReference>
<dbReference type="Pfam" id="PF03459">
    <property type="entry name" value="TOBE"/>
    <property type="match status" value="1"/>
</dbReference>
<protein>
    <submittedName>
        <fullName evidence="5">Sulfate/molybdate ABC transporter ATP-binding protein</fullName>
    </submittedName>
</protein>
<dbReference type="InterPro" id="IPR003439">
    <property type="entry name" value="ABC_transporter-like_ATP-bd"/>
</dbReference>
<gene>
    <name evidence="5" type="ORF">ACFS1K_04310</name>
</gene>
<reference evidence="6" key="1">
    <citation type="journal article" date="2019" name="Int. J. Syst. Evol. Microbiol.">
        <title>The Global Catalogue of Microorganisms (GCM) 10K type strain sequencing project: providing services to taxonomists for standard genome sequencing and annotation.</title>
        <authorList>
            <consortium name="The Broad Institute Genomics Platform"/>
            <consortium name="The Broad Institute Genome Sequencing Center for Infectious Disease"/>
            <person name="Wu L."/>
            <person name="Ma J."/>
        </authorList>
    </citation>
    <scope>NUCLEOTIDE SEQUENCE [LARGE SCALE GENOMIC DNA]</scope>
    <source>
        <strain evidence="6">KCTC 52924</strain>
    </source>
</reference>
<keyword evidence="2" id="KW-0547">Nucleotide-binding</keyword>
<sequence>MIEISLSKKLQSSGGSMLLDLELKIEKGQFVTLYGVSGAGKTCTLRLLSGLLTPDKGRIVVHGTPWFDGEKKINLPPQQRKLGYVFQDYALFPNMTVRENLEFALQKGQPKSIVRELVDIVELGEFLDRNPSNLSGGQQQRVALARALVQRPEILILDEPLSALDHKMRFKLQEYLLKVHSAYNLTTILVSHNIGEIVKLSDFVYELHNGRVIREGKALEFFSSERSSAKFRFTGEVIQIEEEEVIYVVSVLVGNSVVKVVSDREEALKLKLGDQVFVASKAFNPLIERI</sequence>
<dbReference type="RefSeq" id="WP_251809031.1">
    <property type="nucleotide sequence ID" value="NZ_CP166679.1"/>
</dbReference>
<evidence type="ECO:0000313" key="6">
    <source>
        <dbReference type="Proteomes" id="UP001597532"/>
    </source>
</evidence>
<dbReference type="Gene3D" id="3.40.50.300">
    <property type="entry name" value="P-loop containing nucleotide triphosphate hydrolases"/>
    <property type="match status" value="1"/>
</dbReference>
<keyword evidence="6" id="KW-1185">Reference proteome</keyword>
<dbReference type="PANTHER" id="PTHR42781">
    <property type="entry name" value="SPERMIDINE/PUTRESCINE IMPORT ATP-BINDING PROTEIN POTA"/>
    <property type="match status" value="1"/>
</dbReference>
<evidence type="ECO:0000256" key="2">
    <source>
        <dbReference type="ARBA" id="ARBA00022741"/>
    </source>
</evidence>
<dbReference type="Pfam" id="PF00005">
    <property type="entry name" value="ABC_tran"/>
    <property type="match status" value="1"/>
</dbReference>
<dbReference type="InterPro" id="IPR017871">
    <property type="entry name" value="ABC_transporter-like_CS"/>
</dbReference>
<keyword evidence="3 5" id="KW-0067">ATP-binding</keyword>
<comment type="caution">
    <text evidence="5">The sequence shown here is derived from an EMBL/GenBank/DDBJ whole genome shotgun (WGS) entry which is preliminary data.</text>
</comment>
<feature type="domain" description="ABC transporter" evidence="4">
    <location>
        <begin position="1"/>
        <end position="234"/>
    </location>
</feature>
<dbReference type="PROSITE" id="PS50893">
    <property type="entry name" value="ABC_TRANSPORTER_2"/>
    <property type="match status" value="1"/>
</dbReference>
<dbReference type="GO" id="GO:0005524">
    <property type="term" value="F:ATP binding"/>
    <property type="evidence" value="ECO:0007669"/>
    <property type="project" value="UniProtKB-KW"/>
</dbReference>
<name>A0ABW5VDC1_9FLAO</name>
<dbReference type="InterPro" id="IPR005116">
    <property type="entry name" value="Transp-assoc_OB_typ1"/>
</dbReference>
<evidence type="ECO:0000259" key="4">
    <source>
        <dbReference type="PROSITE" id="PS50893"/>
    </source>
</evidence>
<dbReference type="SUPFAM" id="SSF52540">
    <property type="entry name" value="P-loop containing nucleoside triphosphate hydrolases"/>
    <property type="match status" value="1"/>
</dbReference>
<dbReference type="InterPro" id="IPR027417">
    <property type="entry name" value="P-loop_NTPase"/>
</dbReference>
<keyword evidence="1" id="KW-0813">Transport</keyword>
<dbReference type="Proteomes" id="UP001597532">
    <property type="component" value="Unassembled WGS sequence"/>
</dbReference>
<dbReference type="InterPro" id="IPR050093">
    <property type="entry name" value="ABC_SmlMolc_Importer"/>
</dbReference>
<dbReference type="PROSITE" id="PS00211">
    <property type="entry name" value="ABC_TRANSPORTER_1"/>
    <property type="match status" value="1"/>
</dbReference>
<organism evidence="5 6">
    <name type="scientific">Arenibacter antarcticus</name>
    <dbReference type="NCBI Taxonomy" id="2040469"/>
    <lineage>
        <taxon>Bacteria</taxon>
        <taxon>Pseudomonadati</taxon>
        <taxon>Bacteroidota</taxon>
        <taxon>Flavobacteriia</taxon>
        <taxon>Flavobacteriales</taxon>
        <taxon>Flavobacteriaceae</taxon>
        <taxon>Arenibacter</taxon>
    </lineage>
</organism>
<accession>A0ABW5VDC1</accession>
<evidence type="ECO:0000256" key="1">
    <source>
        <dbReference type="ARBA" id="ARBA00022448"/>
    </source>
</evidence>
<evidence type="ECO:0000313" key="5">
    <source>
        <dbReference type="EMBL" id="MFD2788977.1"/>
    </source>
</evidence>
<proteinExistence type="predicted"/>
<dbReference type="PANTHER" id="PTHR42781:SF4">
    <property type="entry name" value="SPERMIDINE_PUTRESCINE IMPORT ATP-BINDING PROTEIN POTA"/>
    <property type="match status" value="1"/>
</dbReference>
<dbReference type="InterPro" id="IPR003593">
    <property type="entry name" value="AAA+_ATPase"/>
</dbReference>